<dbReference type="Proteomes" id="UP000471640">
    <property type="component" value="Unassembled WGS sequence"/>
</dbReference>
<reference evidence="2" key="1">
    <citation type="journal article" date="2020" name="Microbiol. Resour. Announc.">
        <title>Draft Genome Sequences of Thiorhodococcus mannitoliphagus and Thiorhodococcus minor, Purple Sulfur Photosynthetic Bacteria in the Gammaproteobacterial Family Chromatiaceae.</title>
        <authorList>
            <person name="Aviles F.A."/>
            <person name="Meyer T.E."/>
            <person name="Kyndt J.A."/>
        </authorList>
    </citation>
    <scope>NUCLEOTIDE SEQUENCE [LARGE SCALE GENOMIC DNA]</scope>
    <source>
        <strain evidence="2">DSM 18266</strain>
    </source>
</reference>
<comment type="caution">
    <text evidence="1">The sequence shown here is derived from an EMBL/GenBank/DDBJ whole genome shotgun (WGS) entry which is preliminary data.</text>
</comment>
<name>A0A6P1DWR1_9GAMM</name>
<accession>A0A6P1DWR1</accession>
<proteinExistence type="predicted"/>
<gene>
    <name evidence="1" type="ORF">G3480_09600</name>
</gene>
<dbReference type="EMBL" id="JAAIJR010000031">
    <property type="protein sequence ID" value="NEX20562.1"/>
    <property type="molecule type" value="Genomic_DNA"/>
</dbReference>
<evidence type="ECO:0000313" key="1">
    <source>
        <dbReference type="EMBL" id="NEX20562.1"/>
    </source>
</evidence>
<dbReference type="RefSeq" id="WP_164653662.1">
    <property type="nucleotide sequence ID" value="NZ_JAAIJR010000031.1"/>
</dbReference>
<protein>
    <submittedName>
        <fullName evidence="1">Sulfur reduction protein DsrS</fullName>
    </submittedName>
</protein>
<sequence length="371" mass="40813">MELSPEDSLRLNVLLANKPLAIRIDESRMIVHGLTAQGESTVRLNPTGRQEQYVRSVRELISGHVLGSPGGYPVYLKRWTRMGQMRDESLEQLLTLGEPEAVVAAVCAPGLSDELARRAWWAMEDAGNARRMLKNPRVRAGRMGKVLANYLVDYLPFETEHEEIMETVRLVLQPGLLDETQRLDLWRKSTRKQAYLVGFIQALPDALPEPVKAREPDAVILELAAGGDLYARAMQRVYASSGQTFLKTLAAVLAKPPSQEVVIAALDGLRDYFAVVRPTGDPDLRLDDLIADVRSLFASPDAQPAAAELLARSPGLADEVAAIRFLSGVGYGLIRPLLPDPSTQGSLMRRKLAPVTDAIQARLDLLRGVAR</sequence>
<reference evidence="1 2" key="2">
    <citation type="submission" date="2020-02" db="EMBL/GenBank/DDBJ databases">
        <title>Genome sequences of Thiorhodococcus mannitoliphagus and Thiorhodococcus minor, purple sulfur photosynthetic bacteria in the gammaproteobacterial family, Chromatiaceae.</title>
        <authorList>
            <person name="Aviles F.A."/>
            <person name="Meyer T.E."/>
            <person name="Kyndt J.A."/>
        </authorList>
    </citation>
    <scope>NUCLEOTIDE SEQUENCE [LARGE SCALE GENOMIC DNA]</scope>
    <source>
        <strain evidence="1 2">DSM 18266</strain>
    </source>
</reference>
<organism evidence="1 2">
    <name type="scientific">Thiorhodococcus mannitoliphagus</name>
    <dbReference type="NCBI Taxonomy" id="329406"/>
    <lineage>
        <taxon>Bacteria</taxon>
        <taxon>Pseudomonadati</taxon>
        <taxon>Pseudomonadota</taxon>
        <taxon>Gammaproteobacteria</taxon>
        <taxon>Chromatiales</taxon>
        <taxon>Chromatiaceae</taxon>
        <taxon>Thiorhodococcus</taxon>
    </lineage>
</organism>
<keyword evidence="2" id="KW-1185">Reference proteome</keyword>
<evidence type="ECO:0000313" key="2">
    <source>
        <dbReference type="Proteomes" id="UP000471640"/>
    </source>
</evidence>
<dbReference type="AlphaFoldDB" id="A0A6P1DWR1"/>